<gene>
    <name evidence="1" type="ORF">BpHYR1_048085</name>
</gene>
<name>A0A3M7PWX8_BRAPC</name>
<keyword evidence="2" id="KW-1185">Reference proteome</keyword>
<organism evidence="1 2">
    <name type="scientific">Brachionus plicatilis</name>
    <name type="common">Marine rotifer</name>
    <name type="synonym">Brachionus muelleri</name>
    <dbReference type="NCBI Taxonomy" id="10195"/>
    <lineage>
        <taxon>Eukaryota</taxon>
        <taxon>Metazoa</taxon>
        <taxon>Spiralia</taxon>
        <taxon>Gnathifera</taxon>
        <taxon>Rotifera</taxon>
        <taxon>Eurotatoria</taxon>
        <taxon>Monogononta</taxon>
        <taxon>Pseudotrocha</taxon>
        <taxon>Ploima</taxon>
        <taxon>Brachionidae</taxon>
        <taxon>Brachionus</taxon>
    </lineage>
</organism>
<accession>A0A3M7PWX8</accession>
<dbReference type="Proteomes" id="UP000276133">
    <property type="component" value="Unassembled WGS sequence"/>
</dbReference>
<proteinExistence type="predicted"/>
<protein>
    <submittedName>
        <fullName evidence="1">Uncharacterized protein</fullName>
    </submittedName>
</protein>
<dbReference type="OrthoDB" id="10200887at2759"/>
<dbReference type="AlphaFoldDB" id="A0A3M7PWX8"/>
<comment type="caution">
    <text evidence="1">The sequence shown here is derived from an EMBL/GenBank/DDBJ whole genome shotgun (WGS) entry which is preliminary data.</text>
</comment>
<evidence type="ECO:0000313" key="1">
    <source>
        <dbReference type="EMBL" id="RNA03692.1"/>
    </source>
</evidence>
<reference evidence="1 2" key="1">
    <citation type="journal article" date="2018" name="Sci. Rep.">
        <title>Genomic signatures of local adaptation to the degree of environmental predictability in rotifers.</title>
        <authorList>
            <person name="Franch-Gras L."/>
            <person name="Hahn C."/>
            <person name="Garcia-Roger E.M."/>
            <person name="Carmona M.J."/>
            <person name="Serra M."/>
            <person name="Gomez A."/>
        </authorList>
    </citation>
    <scope>NUCLEOTIDE SEQUENCE [LARGE SCALE GENOMIC DNA]</scope>
    <source>
        <strain evidence="1">HYR1</strain>
    </source>
</reference>
<evidence type="ECO:0000313" key="2">
    <source>
        <dbReference type="Proteomes" id="UP000276133"/>
    </source>
</evidence>
<dbReference type="EMBL" id="REGN01008390">
    <property type="protein sequence ID" value="RNA03692.1"/>
    <property type="molecule type" value="Genomic_DNA"/>
</dbReference>
<sequence length="217" mass="25947">MEEITLRLENCEKWTKYKNLMNKTGDFICPECVRTHTVNVEQTLKMSINQEKIKRKKIEIAFESLSRENLHLKIDEHFENLKNKVDLHVEELIKKINDIRIDMVDKIYQKKNEFIEDINSVGFQHLNKENFSEEMENINDVLEKLVIEDNYLKNIDKKKCQIKKILDQLDKNKFERNKISNEIIQIVGILKLTEEKIQLNSTIGASEDFYEDFQPWL</sequence>